<dbReference type="AlphaFoldDB" id="A0AAE1J8P4"/>
<organism evidence="13 14">
    <name type="scientific">Acacia crassicarpa</name>
    <name type="common">northern wattle</name>
    <dbReference type="NCBI Taxonomy" id="499986"/>
    <lineage>
        <taxon>Eukaryota</taxon>
        <taxon>Viridiplantae</taxon>
        <taxon>Streptophyta</taxon>
        <taxon>Embryophyta</taxon>
        <taxon>Tracheophyta</taxon>
        <taxon>Spermatophyta</taxon>
        <taxon>Magnoliopsida</taxon>
        <taxon>eudicotyledons</taxon>
        <taxon>Gunneridae</taxon>
        <taxon>Pentapetalae</taxon>
        <taxon>rosids</taxon>
        <taxon>fabids</taxon>
        <taxon>Fabales</taxon>
        <taxon>Fabaceae</taxon>
        <taxon>Caesalpinioideae</taxon>
        <taxon>mimosoid clade</taxon>
        <taxon>Acacieae</taxon>
        <taxon>Acacia</taxon>
    </lineage>
</organism>
<evidence type="ECO:0000256" key="1">
    <source>
        <dbReference type="ARBA" id="ARBA00004123"/>
    </source>
</evidence>
<evidence type="ECO:0000259" key="12">
    <source>
        <dbReference type="PROSITE" id="PS50004"/>
    </source>
</evidence>
<dbReference type="PROSITE" id="PS50004">
    <property type="entry name" value="C2"/>
    <property type="match status" value="1"/>
</dbReference>
<dbReference type="Gene3D" id="2.60.40.150">
    <property type="entry name" value="C2 domain"/>
    <property type="match status" value="1"/>
</dbReference>
<evidence type="ECO:0000256" key="2">
    <source>
        <dbReference type="ARBA" id="ARBA00004236"/>
    </source>
</evidence>
<dbReference type="GO" id="GO:0005096">
    <property type="term" value="F:GTPase activator activity"/>
    <property type="evidence" value="ECO:0007669"/>
    <property type="project" value="UniProtKB-KW"/>
</dbReference>
<keyword evidence="9" id="KW-0472">Membrane</keyword>
<dbReference type="GO" id="GO:0046872">
    <property type="term" value="F:metal ion binding"/>
    <property type="evidence" value="ECO:0007669"/>
    <property type="project" value="UniProtKB-KW"/>
</dbReference>
<dbReference type="SUPFAM" id="SSF49562">
    <property type="entry name" value="C2 domain (Calcium/lipid-binding domain, CaLB)"/>
    <property type="match status" value="1"/>
</dbReference>
<dbReference type="InterPro" id="IPR000008">
    <property type="entry name" value="C2_dom"/>
</dbReference>
<dbReference type="Proteomes" id="UP001293593">
    <property type="component" value="Unassembled WGS sequence"/>
</dbReference>
<evidence type="ECO:0000256" key="6">
    <source>
        <dbReference type="ARBA" id="ARBA00022723"/>
    </source>
</evidence>
<dbReference type="GO" id="GO:0005886">
    <property type="term" value="C:plasma membrane"/>
    <property type="evidence" value="ECO:0007669"/>
    <property type="project" value="UniProtKB-SubCell"/>
</dbReference>
<evidence type="ECO:0000256" key="11">
    <source>
        <dbReference type="ARBA" id="ARBA00024037"/>
    </source>
</evidence>
<dbReference type="SMART" id="SM00239">
    <property type="entry name" value="C2"/>
    <property type="match status" value="1"/>
</dbReference>
<dbReference type="InterPro" id="IPR044562">
    <property type="entry name" value="CAR1-11"/>
</dbReference>
<protein>
    <recommendedName>
        <fullName evidence="12">C2 domain-containing protein</fullName>
    </recommendedName>
</protein>
<dbReference type="Pfam" id="PF00168">
    <property type="entry name" value="C2"/>
    <property type="match status" value="1"/>
</dbReference>
<dbReference type="PANTHER" id="PTHR45933">
    <property type="entry name" value="PROTEIN C2-DOMAIN ABA-RELATED 4"/>
    <property type="match status" value="1"/>
</dbReference>
<evidence type="ECO:0000256" key="7">
    <source>
        <dbReference type="ARBA" id="ARBA00022837"/>
    </source>
</evidence>
<dbReference type="PANTHER" id="PTHR45933:SF12">
    <property type="entry name" value="PROTEIN C2-DOMAIN ABA-RELATED 9"/>
    <property type="match status" value="1"/>
</dbReference>
<keyword evidence="6" id="KW-0479">Metal-binding</keyword>
<name>A0AAE1J8P4_9FABA</name>
<keyword evidence="8" id="KW-0446">Lipid-binding</keyword>
<gene>
    <name evidence="13" type="ORF">QN277_029355</name>
</gene>
<evidence type="ECO:0000256" key="4">
    <source>
        <dbReference type="ARBA" id="ARBA00022475"/>
    </source>
</evidence>
<sequence length="160" mass="18457">MEQGFPGILKIRIKKGINLAVRDSHTSDPYVVITMHEQKLRTKVVEDDCNPEWNDELTLYVKRINDPIILTVFDKDTFTEDDPMGEAELDIKPLLQCAKMNMTMTQNLKEECVVNRVKPSKNNCLSEESLCTWVDGKFRQELLLKLNKLVEVAWNDEGCL</sequence>
<accession>A0AAE1J8P4</accession>
<dbReference type="EMBL" id="JAWXYG010000009">
    <property type="protein sequence ID" value="KAK4264013.1"/>
    <property type="molecule type" value="Genomic_DNA"/>
</dbReference>
<keyword evidence="5" id="KW-0938">Abscisic acid signaling pathway</keyword>
<keyword evidence="10" id="KW-0539">Nucleus</keyword>
<keyword evidence="14" id="KW-1185">Reference proteome</keyword>
<evidence type="ECO:0000313" key="14">
    <source>
        <dbReference type="Proteomes" id="UP001293593"/>
    </source>
</evidence>
<evidence type="ECO:0000256" key="3">
    <source>
        <dbReference type="ARBA" id="ARBA00022468"/>
    </source>
</evidence>
<evidence type="ECO:0000256" key="8">
    <source>
        <dbReference type="ARBA" id="ARBA00023121"/>
    </source>
</evidence>
<keyword evidence="3" id="KW-0343">GTPase activation</keyword>
<reference evidence="13" key="1">
    <citation type="submission" date="2023-10" db="EMBL/GenBank/DDBJ databases">
        <title>Chromosome-level genome of the transformable northern wattle, Acacia crassicarpa.</title>
        <authorList>
            <person name="Massaro I."/>
            <person name="Sinha N.R."/>
            <person name="Poethig S."/>
            <person name="Leichty A.R."/>
        </authorList>
    </citation>
    <scope>NUCLEOTIDE SEQUENCE</scope>
    <source>
        <strain evidence="13">Acra3RX</strain>
        <tissue evidence="13">Leaf</tissue>
    </source>
</reference>
<evidence type="ECO:0000313" key="13">
    <source>
        <dbReference type="EMBL" id="KAK4264013.1"/>
    </source>
</evidence>
<comment type="subcellular location">
    <subcellularLocation>
        <location evidence="2">Cell membrane</location>
    </subcellularLocation>
    <subcellularLocation>
        <location evidence="1">Nucleus</location>
    </subcellularLocation>
</comment>
<comment type="similarity">
    <text evidence="11">Belongs to the plant CAR protein family.</text>
</comment>
<evidence type="ECO:0000256" key="5">
    <source>
        <dbReference type="ARBA" id="ARBA00022682"/>
    </source>
</evidence>
<dbReference type="GO" id="GO:0008289">
    <property type="term" value="F:lipid binding"/>
    <property type="evidence" value="ECO:0007669"/>
    <property type="project" value="UniProtKB-KW"/>
</dbReference>
<evidence type="ECO:0000256" key="10">
    <source>
        <dbReference type="ARBA" id="ARBA00023242"/>
    </source>
</evidence>
<dbReference type="GO" id="GO:0005634">
    <property type="term" value="C:nucleus"/>
    <property type="evidence" value="ECO:0007669"/>
    <property type="project" value="UniProtKB-SubCell"/>
</dbReference>
<dbReference type="InterPro" id="IPR035892">
    <property type="entry name" value="C2_domain_sf"/>
</dbReference>
<dbReference type="GO" id="GO:0009738">
    <property type="term" value="P:abscisic acid-activated signaling pathway"/>
    <property type="evidence" value="ECO:0007669"/>
    <property type="project" value="UniProtKB-KW"/>
</dbReference>
<keyword evidence="4" id="KW-1003">Cell membrane</keyword>
<evidence type="ECO:0000256" key="9">
    <source>
        <dbReference type="ARBA" id="ARBA00023136"/>
    </source>
</evidence>
<comment type="caution">
    <text evidence="13">The sequence shown here is derived from an EMBL/GenBank/DDBJ whole genome shotgun (WGS) entry which is preliminary data.</text>
</comment>
<feature type="domain" description="C2" evidence="12">
    <location>
        <begin position="1"/>
        <end position="104"/>
    </location>
</feature>
<keyword evidence="7" id="KW-0106">Calcium</keyword>
<proteinExistence type="inferred from homology"/>